<dbReference type="InterPro" id="IPR003395">
    <property type="entry name" value="RecF/RecN/SMC_N"/>
</dbReference>
<protein>
    <recommendedName>
        <fullName evidence="10">SMC hinge domain-containing protein</fullName>
    </recommendedName>
</protein>
<comment type="subcellular location">
    <subcellularLocation>
        <location evidence="1">Nucleus</location>
    </subcellularLocation>
</comment>
<feature type="region of interest" description="Disordered" evidence="9">
    <location>
        <begin position="976"/>
        <end position="1001"/>
    </location>
</feature>
<dbReference type="Pfam" id="PF02463">
    <property type="entry name" value="SMC_N"/>
    <property type="match status" value="1"/>
</dbReference>
<comment type="similarity">
    <text evidence="2">Belongs to the SMC family. SMC4 subfamily.</text>
</comment>
<evidence type="ECO:0000256" key="4">
    <source>
        <dbReference type="ARBA" id="ARBA00022840"/>
    </source>
</evidence>
<feature type="compositionally biased region" description="Acidic residues" evidence="9">
    <location>
        <begin position="1"/>
        <end position="10"/>
    </location>
</feature>
<accession>A0A1D1V9D8</accession>
<gene>
    <name evidence="11" type="primary">RvY_09465-3</name>
    <name evidence="11" type="synonym">RvY_09465.3</name>
    <name evidence="11" type="ORF">RvY_09465</name>
</gene>
<organism evidence="11 12">
    <name type="scientific">Ramazzottius varieornatus</name>
    <name type="common">Water bear</name>
    <name type="synonym">Tardigrade</name>
    <dbReference type="NCBI Taxonomy" id="947166"/>
    <lineage>
        <taxon>Eukaryota</taxon>
        <taxon>Metazoa</taxon>
        <taxon>Ecdysozoa</taxon>
        <taxon>Tardigrada</taxon>
        <taxon>Eutardigrada</taxon>
        <taxon>Parachela</taxon>
        <taxon>Hypsibioidea</taxon>
        <taxon>Ramazzottiidae</taxon>
        <taxon>Ramazzottius</taxon>
    </lineage>
</organism>
<dbReference type="GO" id="GO:0005634">
    <property type="term" value="C:nucleus"/>
    <property type="evidence" value="ECO:0007669"/>
    <property type="project" value="UniProtKB-SubCell"/>
</dbReference>
<evidence type="ECO:0000256" key="9">
    <source>
        <dbReference type="SAM" id="MobiDB-lite"/>
    </source>
</evidence>
<feature type="domain" description="SMC hinge" evidence="10">
    <location>
        <begin position="672"/>
        <end position="789"/>
    </location>
</feature>
<keyword evidence="5 8" id="KW-0175">Coiled coil</keyword>
<dbReference type="PIRSF" id="PIRSF005719">
    <property type="entry name" value="SMC"/>
    <property type="match status" value="1"/>
</dbReference>
<dbReference type="GO" id="GO:0007076">
    <property type="term" value="P:mitotic chromosome condensation"/>
    <property type="evidence" value="ECO:0007669"/>
    <property type="project" value="TreeGrafter"/>
</dbReference>
<sequence>MMDDSPDELEISGNLATPKALRGTAEQRRSYRAGVRSLGLIDDAEEKDAAEKENQRSSANSPDPTTGKPFADTGEQMDVTGPTNDQMMLELAEDEYFPHMGALDVEAPEEFGVPMPRRVATYAERQQDIRKKPERFTLVSLVLENFKSYANRVAIGPFHKNFTCIVGPNGSGKSNTIDALLFVFGYKSKRLRAAKFSELIHKSDKFPDFNFCRVTARFAYVIPDPVDKYAQTVVPGSEYEVSRTAHKDNRTSYTVKKGGKEQEKSAKDVHALLLKDGIDLEQNRFLILQGEVEQIALMKPKGKNEKDEEMLEFIEEVIGTNQYIEPIKIMEAKVEQLAKEEEIQNMKVYEFGKQMNSLEAVKNETERFLMTENEVVFRRHKLLQLDRSLLVAKREAALETLKATQAELNARENALKERKEERKEVEESYENKKKYIRDMEKGDSVEERNYKAVDAQRTRITTKIKTIKETLPKLTTATQKLQNQLEEQQDAPERLRTEIEALEEIVQTSNEKLEQLEATIHRKTEELPTLIGNRHEKIQELEQKLANCRPALQASRKLVDDKEVEYRGFNIQYDRAVEHRRQLEQRLETLKTDNATQKQKSDRLRQEHPQKRNELARIKPDVDRLRRELDETTEKIRKKRDEIDAAAARSQIQTNDRLLKRLLEAQRDGQLEGVMGRLGDLATIDAKYDVAVSTNFGRLDNILVRDVAASTAVIEFLKRHNLGRTNLLVLERLADCVRSNIDKRFNTPKDSERLFDLITPAKPEYRSAFYYVFRDCLVSDTLETATAIAYGTHKQRVVTLDGKQVDGVSGSMSGGGDAYRGKMRTNAQGFVAEVYRGPPVEEMEVECAAWNQQATTIRQHLMDLTVRVAELEPEVARQEQLMRDLEMELSPNNPHSSARLIAQLEENIAAQEQVIAESKPDPTKDAEFQKAIETLKTALTTEEAKSEKFENSLKEINAEITDITDKHVNKFRQELNKEKTALTKREKELLSRRNELQNHDM</sequence>
<reference evidence="11 12" key="1">
    <citation type="journal article" date="2016" name="Nat. Commun.">
        <title>Extremotolerant tardigrade genome and improved radiotolerance of human cultured cells by tardigrade-unique protein.</title>
        <authorList>
            <person name="Hashimoto T."/>
            <person name="Horikawa D.D."/>
            <person name="Saito Y."/>
            <person name="Kuwahara H."/>
            <person name="Kozuka-Hata H."/>
            <person name="Shin-I T."/>
            <person name="Minakuchi Y."/>
            <person name="Ohishi K."/>
            <person name="Motoyama A."/>
            <person name="Aizu T."/>
            <person name="Enomoto A."/>
            <person name="Kondo K."/>
            <person name="Tanaka S."/>
            <person name="Hara Y."/>
            <person name="Koshikawa S."/>
            <person name="Sagara H."/>
            <person name="Miura T."/>
            <person name="Yokobori S."/>
            <person name="Miyagawa K."/>
            <person name="Suzuki Y."/>
            <person name="Kubo T."/>
            <person name="Oyama M."/>
            <person name="Kohara Y."/>
            <person name="Fujiyama A."/>
            <person name="Arakawa K."/>
            <person name="Katayama T."/>
            <person name="Toyoda A."/>
            <person name="Kunieda T."/>
        </authorList>
    </citation>
    <scope>NUCLEOTIDE SEQUENCE [LARGE SCALE GENOMIC DNA]</scope>
    <source>
        <strain evidence="11 12">YOKOZUNA-1</strain>
    </source>
</reference>
<dbReference type="AlphaFoldDB" id="A0A1D1V9D8"/>
<evidence type="ECO:0000256" key="7">
    <source>
        <dbReference type="ARBA" id="ARBA00023242"/>
    </source>
</evidence>
<dbReference type="InterPro" id="IPR027417">
    <property type="entry name" value="P-loop_NTPase"/>
</dbReference>
<evidence type="ECO:0000256" key="3">
    <source>
        <dbReference type="ARBA" id="ARBA00022741"/>
    </source>
</evidence>
<dbReference type="Proteomes" id="UP000186922">
    <property type="component" value="Unassembled WGS sequence"/>
</dbReference>
<dbReference type="STRING" id="947166.A0A1D1V9D8"/>
<dbReference type="InterPro" id="IPR010935">
    <property type="entry name" value="SMC_hinge"/>
</dbReference>
<feature type="region of interest" description="Disordered" evidence="9">
    <location>
        <begin position="1"/>
        <end position="82"/>
    </location>
</feature>
<feature type="region of interest" description="Disordered" evidence="9">
    <location>
        <begin position="591"/>
        <end position="614"/>
    </location>
</feature>
<dbReference type="InterPro" id="IPR036277">
    <property type="entry name" value="SMC_hinge_sf"/>
</dbReference>
<dbReference type="InterPro" id="IPR024704">
    <property type="entry name" value="SMC"/>
</dbReference>
<dbReference type="GO" id="GO:0016887">
    <property type="term" value="F:ATP hydrolysis activity"/>
    <property type="evidence" value="ECO:0007669"/>
    <property type="project" value="InterPro"/>
</dbReference>
<dbReference type="SMART" id="SM00968">
    <property type="entry name" value="SMC_hinge"/>
    <property type="match status" value="1"/>
</dbReference>
<evidence type="ECO:0000313" key="12">
    <source>
        <dbReference type="Proteomes" id="UP000186922"/>
    </source>
</evidence>
<dbReference type="SUPFAM" id="SSF52540">
    <property type="entry name" value="P-loop containing nucleoside triphosphate hydrolases"/>
    <property type="match status" value="1"/>
</dbReference>
<dbReference type="SUPFAM" id="SSF75553">
    <property type="entry name" value="Smc hinge domain"/>
    <property type="match status" value="1"/>
</dbReference>
<dbReference type="Gene3D" id="3.40.50.300">
    <property type="entry name" value="P-loop containing nucleotide triphosphate hydrolases"/>
    <property type="match status" value="1"/>
</dbReference>
<evidence type="ECO:0000256" key="8">
    <source>
        <dbReference type="SAM" id="Coils"/>
    </source>
</evidence>
<evidence type="ECO:0000256" key="1">
    <source>
        <dbReference type="ARBA" id="ARBA00004123"/>
    </source>
</evidence>
<evidence type="ECO:0000256" key="6">
    <source>
        <dbReference type="ARBA" id="ARBA00023067"/>
    </source>
</evidence>
<comment type="caution">
    <text evidence="11">The sequence shown here is derived from an EMBL/GenBank/DDBJ whole genome shotgun (WGS) entry which is preliminary data.</text>
</comment>
<evidence type="ECO:0000259" key="10">
    <source>
        <dbReference type="SMART" id="SM00968"/>
    </source>
</evidence>
<name>A0A1D1V9D8_RAMVA</name>
<keyword evidence="7" id="KW-0539">Nucleus</keyword>
<dbReference type="Pfam" id="PF06470">
    <property type="entry name" value="SMC_hinge"/>
    <property type="match status" value="1"/>
</dbReference>
<dbReference type="Gene3D" id="3.30.70.1620">
    <property type="match status" value="1"/>
</dbReference>
<evidence type="ECO:0000256" key="5">
    <source>
        <dbReference type="ARBA" id="ARBA00023054"/>
    </source>
</evidence>
<keyword evidence="12" id="KW-1185">Reference proteome</keyword>
<dbReference type="OrthoDB" id="5575062at2759"/>
<dbReference type="EMBL" id="BDGG01000004">
    <property type="protein sequence ID" value="GAU98301.1"/>
    <property type="molecule type" value="Genomic_DNA"/>
</dbReference>
<feature type="compositionally biased region" description="Basic and acidic residues" evidence="9">
    <location>
        <begin position="599"/>
        <end position="614"/>
    </location>
</feature>
<dbReference type="Gene3D" id="1.20.1060.20">
    <property type="match status" value="1"/>
</dbReference>
<keyword evidence="4" id="KW-0067">ATP-binding</keyword>
<dbReference type="GO" id="GO:0005524">
    <property type="term" value="F:ATP binding"/>
    <property type="evidence" value="ECO:0007669"/>
    <property type="project" value="UniProtKB-KW"/>
</dbReference>
<keyword evidence="3" id="KW-0547">Nucleotide-binding</keyword>
<feature type="coiled-coil region" evidence="8">
    <location>
        <begin position="394"/>
        <end position="438"/>
    </location>
</feature>
<dbReference type="PANTHER" id="PTHR18937:SF172">
    <property type="entry name" value="STRUCTURAL MAINTENANCE OF CHROMOSOMES PROTEIN"/>
    <property type="match status" value="1"/>
</dbReference>
<keyword evidence="6" id="KW-0226">DNA condensation</keyword>
<dbReference type="GO" id="GO:0000796">
    <property type="term" value="C:condensin complex"/>
    <property type="evidence" value="ECO:0007669"/>
    <property type="project" value="TreeGrafter"/>
</dbReference>
<evidence type="ECO:0000256" key="2">
    <source>
        <dbReference type="ARBA" id="ARBA00006005"/>
    </source>
</evidence>
<proteinExistence type="inferred from homology"/>
<dbReference type="PANTHER" id="PTHR18937">
    <property type="entry name" value="STRUCTURAL MAINTENANCE OF CHROMOSOMES SMC FAMILY MEMBER"/>
    <property type="match status" value="1"/>
</dbReference>
<feature type="coiled-coil region" evidence="8">
    <location>
        <begin position="471"/>
        <end position="526"/>
    </location>
</feature>
<evidence type="ECO:0000313" key="11">
    <source>
        <dbReference type="EMBL" id="GAU98301.1"/>
    </source>
</evidence>